<evidence type="ECO:0000313" key="4">
    <source>
        <dbReference type="Proteomes" id="UP000829758"/>
    </source>
</evidence>
<dbReference type="Proteomes" id="UP000829758">
    <property type="component" value="Chromosome"/>
</dbReference>
<dbReference type="EMBL" id="CP094984">
    <property type="protein sequence ID" value="UON93143.1"/>
    <property type="molecule type" value="Genomic_DNA"/>
</dbReference>
<dbReference type="EMBL" id="JAJFZT010000006">
    <property type="protein sequence ID" value="MCC3273102.1"/>
    <property type="molecule type" value="Genomic_DNA"/>
</dbReference>
<sequence>MFVLTIDQRNSQGSGDRVPDLLAALADLPMVLGFERSVGDEIQGICGSAETAVDATLQVLRYGNWYVGIGVGAVHEPLPHSPREAGGPALVAARRAVDRAKKTGDRPAVAVEGSPGAPEAEAVLVLLGRLVTGRTEAEWRILQHVEPGKWGAQTAAARMLGISSQAVSKAVARSGWQEEWAARPAAAVLLQRAEELAAAPAESSAAGPTGDGTDTKVDRQ</sequence>
<protein>
    <submittedName>
        <fullName evidence="2">MarR family transcriptional regulator</fullName>
    </submittedName>
</protein>
<evidence type="ECO:0000256" key="1">
    <source>
        <dbReference type="SAM" id="MobiDB-lite"/>
    </source>
</evidence>
<proteinExistence type="predicted"/>
<dbReference type="Proteomes" id="UP001155145">
    <property type="component" value="Unassembled WGS sequence"/>
</dbReference>
<evidence type="ECO:0000313" key="3">
    <source>
        <dbReference type="EMBL" id="UON93143.1"/>
    </source>
</evidence>
<evidence type="ECO:0000313" key="5">
    <source>
        <dbReference type="Proteomes" id="UP001155145"/>
    </source>
</evidence>
<evidence type="ECO:0000313" key="2">
    <source>
        <dbReference type="EMBL" id="MCC3273102.1"/>
    </source>
</evidence>
<dbReference type="RefSeq" id="WP_227928989.1">
    <property type="nucleotide sequence ID" value="NZ_CP094984.1"/>
</dbReference>
<feature type="compositionally biased region" description="Low complexity" evidence="1">
    <location>
        <begin position="197"/>
        <end position="206"/>
    </location>
</feature>
<organism evidence="2 5">
    <name type="scientific">Arthrobacter zhangbolii</name>
    <dbReference type="NCBI Taxonomy" id="2886936"/>
    <lineage>
        <taxon>Bacteria</taxon>
        <taxon>Bacillati</taxon>
        <taxon>Actinomycetota</taxon>
        <taxon>Actinomycetes</taxon>
        <taxon>Micrococcales</taxon>
        <taxon>Micrococcaceae</taxon>
        <taxon>Arthrobacter</taxon>
    </lineage>
</organism>
<keyword evidence="4" id="KW-1185">Reference proteome</keyword>
<dbReference type="AlphaFoldDB" id="A0A9X1SA69"/>
<reference evidence="2" key="1">
    <citation type="submission" date="2021-10" db="EMBL/GenBank/DDBJ databases">
        <title>Novel species in genus Arthrobacter.</title>
        <authorList>
            <person name="Liu Y."/>
        </authorList>
    </citation>
    <scope>NUCLEOTIDE SEQUENCE</scope>
    <source>
        <strain evidence="2">Zg-Y462</strain>
        <strain evidence="4">zg-Y462</strain>
    </source>
</reference>
<feature type="region of interest" description="Disordered" evidence="1">
    <location>
        <begin position="197"/>
        <end position="220"/>
    </location>
</feature>
<accession>A0A9X1SA69</accession>
<name>A0A9X1SA69_9MICC</name>
<gene>
    <name evidence="2" type="ORF">LJ755_10235</name>
    <name evidence="3" type="ORF">MUK71_05870</name>
</gene>